<protein>
    <submittedName>
        <fullName evidence="2">Uncharacterized protein</fullName>
    </submittedName>
</protein>
<reference evidence="2 3" key="1">
    <citation type="submission" date="2017-05" db="EMBL/GenBank/DDBJ databases">
        <title>Lactobacillus johnsonii from commercial turkeys.</title>
        <authorList>
            <person name="Johnson T.J."/>
            <person name="Youmans B."/>
        </authorList>
    </citation>
    <scope>NUCLEOTIDE SEQUENCE [LARGE SCALE GENOMIC DNA]</scope>
    <source>
        <strain evidence="2 3">UMNLJ114</strain>
    </source>
</reference>
<dbReference type="Proteomes" id="UP000216008">
    <property type="component" value="Unassembled WGS sequence"/>
</dbReference>
<keyword evidence="1" id="KW-0812">Transmembrane</keyword>
<evidence type="ECO:0000313" key="2">
    <source>
        <dbReference type="EMBL" id="PAB55769.1"/>
    </source>
</evidence>
<dbReference type="RefSeq" id="WP_095182650.1">
    <property type="nucleotide sequence ID" value="NZ_NIBC01000035.1"/>
</dbReference>
<evidence type="ECO:0000313" key="3">
    <source>
        <dbReference type="Proteomes" id="UP000216008"/>
    </source>
</evidence>
<name>A0A267M886_LACJH</name>
<organism evidence="2 3">
    <name type="scientific">Lactobacillus johnsonii</name>
    <dbReference type="NCBI Taxonomy" id="33959"/>
    <lineage>
        <taxon>Bacteria</taxon>
        <taxon>Bacillati</taxon>
        <taxon>Bacillota</taxon>
        <taxon>Bacilli</taxon>
        <taxon>Lactobacillales</taxon>
        <taxon>Lactobacillaceae</taxon>
        <taxon>Lactobacillus</taxon>
    </lineage>
</organism>
<accession>A0A267M886</accession>
<keyword evidence="1" id="KW-1133">Transmembrane helix</keyword>
<dbReference type="AlphaFoldDB" id="A0A267M886"/>
<dbReference type="EMBL" id="NIBD01000019">
    <property type="protein sequence ID" value="PAB55769.1"/>
    <property type="molecule type" value="Genomic_DNA"/>
</dbReference>
<feature type="transmembrane region" description="Helical" evidence="1">
    <location>
        <begin position="6"/>
        <end position="25"/>
    </location>
</feature>
<gene>
    <name evidence="2" type="ORF">A3Q24_03365</name>
</gene>
<evidence type="ECO:0000256" key="1">
    <source>
        <dbReference type="SAM" id="Phobius"/>
    </source>
</evidence>
<keyword evidence="1" id="KW-0472">Membrane</keyword>
<proteinExistence type="predicted"/>
<sequence length="207" mass="23437">MYTLSYILYGIGSLFTICFITFLILFIKKKGNNKINLLIFIASIILAVGCFGYGGYHQYDIQQTIAAADDEFTDNAISFAELYKKTADKTTKVGDYVKEAWQADIADAMDNDEDFDATKTVTHALAENADDIVSAQMNLKKLKKYLKEMNDYDTGTYDYEAYKKAYDKLEKLVSFVNDPKGTYDHYTETYSADKSAVANAYKDIEPE</sequence>
<comment type="caution">
    <text evidence="2">The sequence shown here is derived from an EMBL/GenBank/DDBJ whole genome shotgun (WGS) entry which is preliminary data.</text>
</comment>
<feature type="transmembrane region" description="Helical" evidence="1">
    <location>
        <begin position="37"/>
        <end position="56"/>
    </location>
</feature>